<sequence length="226" mass="24102">MEEQQKINKTPADFKFLAGISALVLIAGGATAGWLWTSQKSESPVTKPNPVETSQPSVTPNNQATTVPPEVIAPNTNASAPNASKSVDIYLLKDNGLKSELVPVPIKMQGKSEPAEILTGAFQQLLSNQENQSDAFSNIPQGTQLRSLTVKPDGIHVDLSQEFKDGGGSNSMIGRLQQVLYTATSLDPNAPVWISVAGEPLTVLGGEGLEVPQPLTRQIFESEFQP</sequence>
<feature type="transmembrane region" description="Helical" evidence="2">
    <location>
        <begin position="16"/>
        <end position="36"/>
    </location>
</feature>
<organism evidence="4">
    <name type="scientific">Planktothricoides raciborskii GIHE-MW2</name>
    <dbReference type="NCBI Taxonomy" id="2792601"/>
    <lineage>
        <taxon>Bacteria</taxon>
        <taxon>Bacillati</taxon>
        <taxon>Cyanobacteriota</taxon>
        <taxon>Cyanophyceae</taxon>
        <taxon>Oscillatoriophycideae</taxon>
        <taxon>Oscillatoriales</taxon>
        <taxon>Oscillatoriaceae</taxon>
        <taxon>Planktothricoides</taxon>
    </lineage>
</organism>
<dbReference type="AlphaFoldDB" id="A0AAU8JFD9"/>
<name>A0AAU8JFD9_9CYAN</name>
<accession>A0AAU8JFD9</accession>
<evidence type="ECO:0000259" key="3">
    <source>
        <dbReference type="SMART" id="SM00909"/>
    </source>
</evidence>
<dbReference type="EMBL" id="CP159837">
    <property type="protein sequence ID" value="XCM37529.1"/>
    <property type="molecule type" value="Genomic_DNA"/>
</dbReference>
<feature type="domain" description="GerMN" evidence="3">
    <location>
        <begin position="118"/>
        <end position="205"/>
    </location>
</feature>
<reference evidence="4" key="1">
    <citation type="submission" date="2024-07" db="EMBL/GenBank/DDBJ databases">
        <authorList>
            <person name="Kim Y.J."/>
            <person name="Jeong J.Y."/>
        </authorList>
    </citation>
    <scope>NUCLEOTIDE SEQUENCE</scope>
    <source>
        <strain evidence="4">GIHE-MW2</strain>
    </source>
</reference>
<dbReference type="Pfam" id="PF10646">
    <property type="entry name" value="Germane"/>
    <property type="match status" value="1"/>
</dbReference>
<gene>
    <name evidence="4" type="ORF">ABWT76_000295</name>
</gene>
<dbReference type="SMART" id="SM00909">
    <property type="entry name" value="Germane"/>
    <property type="match status" value="1"/>
</dbReference>
<evidence type="ECO:0000256" key="2">
    <source>
        <dbReference type="SAM" id="Phobius"/>
    </source>
</evidence>
<dbReference type="InterPro" id="IPR019606">
    <property type="entry name" value="GerMN"/>
</dbReference>
<keyword evidence="2" id="KW-1133">Transmembrane helix</keyword>
<feature type="region of interest" description="Disordered" evidence="1">
    <location>
        <begin position="40"/>
        <end position="79"/>
    </location>
</feature>
<protein>
    <submittedName>
        <fullName evidence="4">GerMN domain-containing protein</fullName>
    </submittedName>
</protein>
<evidence type="ECO:0000256" key="1">
    <source>
        <dbReference type="SAM" id="MobiDB-lite"/>
    </source>
</evidence>
<keyword evidence="2" id="KW-0812">Transmembrane</keyword>
<feature type="compositionally biased region" description="Polar residues" evidence="1">
    <location>
        <begin position="40"/>
        <end position="66"/>
    </location>
</feature>
<evidence type="ECO:0000313" key="4">
    <source>
        <dbReference type="EMBL" id="XCM37529.1"/>
    </source>
</evidence>
<proteinExistence type="predicted"/>
<keyword evidence="2" id="KW-0472">Membrane</keyword>
<dbReference type="RefSeq" id="WP_054465132.1">
    <property type="nucleotide sequence ID" value="NZ_CP159837.1"/>
</dbReference>